<reference evidence="2 3" key="1">
    <citation type="submission" date="2019-11" db="EMBL/GenBank/DDBJ databases">
        <authorList>
            <person name="Yuan L."/>
        </authorList>
    </citation>
    <scope>NUCLEOTIDE SEQUENCE [LARGE SCALE GENOMIC DNA]</scope>
    <source>
        <strain evidence="2 3">TRM43335</strain>
    </source>
</reference>
<name>A0A6G2BG78_9ACTN</name>
<keyword evidence="1" id="KW-0472">Membrane</keyword>
<dbReference type="AlphaFoldDB" id="A0A6G2BG78"/>
<feature type="transmembrane region" description="Helical" evidence="1">
    <location>
        <begin position="36"/>
        <end position="54"/>
    </location>
</feature>
<protein>
    <recommendedName>
        <fullName evidence="4">PH domain-containing protein</fullName>
    </recommendedName>
</protein>
<evidence type="ECO:0000313" key="2">
    <source>
        <dbReference type="EMBL" id="MTE21291.1"/>
    </source>
</evidence>
<dbReference type="EMBL" id="WIXO01000001">
    <property type="protein sequence ID" value="MTE21291.1"/>
    <property type="molecule type" value="Genomic_DNA"/>
</dbReference>
<dbReference type="RefSeq" id="WP_162466863.1">
    <property type="nucleotide sequence ID" value="NZ_WIXO01000001.1"/>
</dbReference>
<dbReference type="Proteomes" id="UP000473014">
    <property type="component" value="Unassembled WGS sequence"/>
</dbReference>
<accession>A0A6G2BG78</accession>
<keyword evidence="1" id="KW-0812">Transmembrane</keyword>
<gene>
    <name evidence="2" type="ORF">F0L17_19655</name>
</gene>
<proteinExistence type="predicted"/>
<feature type="transmembrane region" description="Helical" evidence="1">
    <location>
        <begin position="60"/>
        <end position="84"/>
    </location>
</feature>
<evidence type="ECO:0008006" key="4">
    <source>
        <dbReference type="Google" id="ProtNLM"/>
    </source>
</evidence>
<sequence>MPLHFLTADGEPDAAPSDAPLPYEERERWRRPYRPGPWRVAVAALSLLIASYLLMSTLIIAMAGTLAEAGVCLVASVLVIAYALRLLRMGVWVSSHGIRQVSLFRTATSAWRNVTAVRTAQQPVRWLGMPRTVQGQALLVEPRGGESPRTVLTDHNADFLARPEAFDRAADVVEAWAAEYRHP</sequence>
<evidence type="ECO:0000313" key="3">
    <source>
        <dbReference type="Proteomes" id="UP000473014"/>
    </source>
</evidence>
<keyword evidence="1" id="KW-1133">Transmembrane helix</keyword>
<evidence type="ECO:0000256" key="1">
    <source>
        <dbReference type="SAM" id="Phobius"/>
    </source>
</evidence>
<organism evidence="2 3">
    <name type="scientific">Streptomyces taklimakanensis</name>
    <dbReference type="NCBI Taxonomy" id="2569853"/>
    <lineage>
        <taxon>Bacteria</taxon>
        <taxon>Bacillati</taxon>
        <taxon>Actinomycetota</taxon>
        <taxon>Actinomycetes</taxon>
        <taxon>Kitasatosporales</taxon>
        <taxon>Streptomycetaceae</taxon>
        <taxon>Streptomyces</taxon>
    </lineage>
</organism>
<comment type="caution">
    <text evidence="2">The sequence shown here is derived from an EMBL/GenBank/DDBJ whole genome shotgun (WGS) entry which is preliminary data.</text>
</comment>
<keyword evidence="3" id="KW-1185">Reference proteome</keyword>